<dbReference type="InterPro" id="IPR011765">
    <property type="entry name" value="Pept_M16_N"/>
</dbReference>
<feature type="domain" description="Peptidase M16 N-terminal" evidence="7">
    <location>
        <begin position="37"/>
        <end position="159"/>
    </location>
</feature>
<protein>
    <recommendedName>
        <fullName evidence="12">Peptidase M16 N-terminal domain-containing protein</fullName>
    </recommendedName>
</protein>
<dbReference type="OrthoDB" id="952271at2759"/>
<dbReference type="InterPro" id="IPR011249">
    <property type="entry name" value="Metalloenz_LuxS/M16"/>
</dbReference>
<evidence type="ECO:0000259" key="8">
    <source>
        <dbReference type="Pfam" id="PF05193"/>
    </source>
</evidence>
<evidence type="ECO:0000259" key="7">
    <source>
        <dbReference type="Pfam" id="PF00675"/>
    </source>
</evidence>
<keyword evidence="11" id="KW-1185">Reference proteome</keyword>
<evidence type="ECO:0000256" key="2">
    <source>
        <dbReference type="ARBA" id="ARBA00022670"/>
    </source>
</evidence>
<dbReference type="PANTHER" id="PTHR43690">
    <property type="entry name" value="NARDILYSIN"/>
    <property type="match status" value="1"/>
</dbReference>
<dbReference type="InterPro" id="IPR050626">
    <property type="entry name" value="Peptidase_M16"/>
</dbReference>
<comment type="caution">
    <text evidence="10">The sequence shown here is derived from an EMBL/GenBank/DDBJ whole genome shotgun (WGS) entry which is preliminary data.</text>
</comment>
<evidence type="ECO:0000313" key="10">
    <source>
        <dbReference type="EMBL" id="OBA24120.1"/>
    </source>
</evidence>
<evidence type="ECO:0000256" key="1">
    <source>
        <dbReference type="ARBA" id="ARBA00007261"/>
    </source>
</evidence>
<dbReference type="GeneID" id="30027676"/>
<dbReference type="GO" id="GO:0051603">
    <property type="term" value="P:proteolysis involved in protein catabolic process"/>
    <property type="evidence" value="ECO:0007669"/>
    <property type="project" value="TreeGrafter"/>
</dbReference>
<dbReference type="STRING" id="869754.A0A1A0HJC8"/>
<keyword evidence="4" id="KW-0378">Hydrolase</keyword>
<feature type="domain" description="Peptidase M16 C-terminal" evidence="8">
    <location>
        <begin position="202"/>
        <end position="384"/>
    </location>
</feature>
<evidence type="ECO:0000256" key="5">
    <source>
        <dbReference type="ARBA" id="ARBA00022833"/>
    </source>
</evidence>
<dbReference type="GO" id="GO:0005739">
    <property type="term" value="C:mitochondrion"/>
    <property type="evidence" value="ECO:0007669"/>
    <property type="project" value="TreeGrafter"/>
</dbReference>
<evidence type="ECO:0000256" key="6">
    <source>
        <dbReference type="ARBA" id="ARBA00023049"/>
    </source>
</evidence>
<keyword evidence="5" id="KW-0862">Zinc</keyword>
<keyword evidence="3" id="KW-0479">Metal-binding</keyword>
<feature type="non-terminal residue" evidence="10">
    <location>
        <position position="982"/>
    </location>
</feature>
<dbReference type="SUPFAM" id="SSF63411">
    <property type="entry name" value="LuxS/MPP-like metallohydrolase"/>
    <property type="match status" value="4"/>
</dbReference>
<dbReference type="InterPro" id="IPR007863">
    <property type="entry name" value="Peptidase_M16_C"/>
</dbReference>
<dbReference type="Proteomes" id="UP000092555">
    <property type="component" value="Unassembled WGS sequence"/>
</dbReference>
<dbReference type="AlphaFoldDB" id="A0A1A0HJC8"/>
<gene>
    <name evidence="10" type="ORF">METBIDRAFT_17281</name>
</gene>
<accession>A0A1A0HJC8</accession>
<dbReference type="GO" id="GO:0005829">
    <property type="term" value="C:cytosol"/>
    <property type="evidence" value="ECO:0007669"/>
    <property type="project" value="TreeGrafter"/>
</dbReference>
<organism evidence="10 11">
    <name type="scientific">Metschnikowia bicuspidata var. bicuspidata NRRL YB-4993</name>
    <dbReference type="NCBI Taxonomy" id="869754"/>
    <lineage>
        <taxon>Eukaryota</taxon>
        <taxon>Fungi</taxon>
        <taxon>Dikarya</taxon>
        <taxon>Ascomycota</taxon>
        <taxon>Saccharomycotina</taxon>
        <taxon>Pichiomycetes</taxon>
        <taxon>Metschnikowiaceae</taxon>
        <taxon>Metschnikowia</taxon>
    </lineage>
</organism>
<dbReference type="EMBL" id="LXTC01000001">
    <property type="protein sequence ID" value="OBA24120.1"/>
    <property type="molecule type" value="Genomic_DNA"/>
</dbReference>
<reference evidence="10 11" key="1">
    <citation type="submission" date="2016-05" db="EMBL/GenBank/DDBJ databases">
        <title>Comparative genomics of biotechnologically important yeasts.</title>
        <authorList>
            <consortium name="DOE Joint Genome Institute"/>
            <person name="Riley R."/>
            <person name="Haridas S."/>
            <person name="Wolfe K.H."/>
            <person name="Lopes M.R."/>
            <person name="Hittinger C.T."/>
            <person name="Goker M."/>
            <person name="Salamov A."/>
            <person name="Wisecaver J."/>
            <person name="Long T.M."/>
            <person name="Aerts A.L."/>
            <person name="Barry K."/>
            <person name="Choi C."/>
            <person name="Clum A."/>
            <person name="Coughlan A.Y."/>
            <person name="Deshpande S."/>
            <person name="Douglass A.P."/>
            <person name="Hanson S.J."/>
            <person name="Klenk H.-P."/>
            <person name="LaButti K."/>
            <person name="Lapidus A."/>
            <person name="Lindquist E."/>
            <person name="Lipzen A."/>
            <person name="Meier-kolthoff J.P."/>
            <person name="Ohm R.A."/>
            <person name="Otillar R.P."/>
            <person name="Pangilinan J."/>
            <person name="Peng Y."/>
            <person name="Rokas A."/>
            <person name="Rosa C.A."/>
            <person name="Scheuner C."/>
            <person name="Sibirny A.A."/>
            <person name="Slot J.C."/>
            <person name="Stielow J.B."/>
            <person name="Sun H."/>
            <person name="Kurtzman C.P."/>
            <person name="Blackwell M."/>
            <person name="Grigoriev I.V."/>
            <person name="Jeffries T.W."/>
        </authorList>
    </citation>
    <scope>NUCLEOTIDE SEQUENCE [LARGE SCALE GENOMIC DNA]</scope>
    <source>
        <strain evidence="10 11">NRRL YB-4993</strain>
    </source>
</reference>
<dbReference type="Pfam" id="PF22456">
    <property type="entry name" value="PqqF-like_C_4"/>
    <property type="match status" value="1"/>
</dbReference>
<proteinExistence type="inferred from homology"/>
<evidence type="ECO:0000256" key="4">
    <source>
        <dbReference type="ARBA" id="ARBA00022801"/>
    </source>
</evidence>
<dbReference type="PANTHER" id="PTHR43690:SF18">
    <property type="entry name" value="INSULIN-DEGRADING ENZYME-RELATED"/>
    <property type="match status" value="1"/>
</dbReference>
<evidence type="ECO:0008006" key="12">
    <source>
        <dbReference type="Google" id="ProtNLM"/>
    </source>
</evidence>
<dbReference type="GO" id="GO:0046872">
    <property type="term" value="F:metal ion binding"/>
    <property type="evidence" value="ECO:0007669"/>
    <property type="project" value="UniProtKB-KW"/>
</dbReference>
<feature type="domain" description="Coenzyme PQQ synthesis protein F-like C-terminal lobe" evidence="9">
    <location>
        <begin position="809"/>
        <end position="892"/>
    </location>
</feature>
<dbReference type="Pfam" id="PF00675">
    <property type="entry name" value="Peptidase_M16"/>
    <property type="match status" value="1"/>
</dbReference>
<keyword evidence="2" id="KW-0645">Protease</keyword>
<dbReference type="Pfam" id="PF05193">
    <property type="entry name" value="Peptidase_M16_C"/>
    <property type="match status" value="1"/>
</dbReference>
<evidence type="ECO:0000259" key="9">
    <source>
        <dbReference type="Pfam" id="PF22456"/>
    </source>
</evidence>
<evidence type="ECO:0000313" key="11">
    <source>
        <dbReference type="Proteomes" id="UP000092555"/>
    </source>
</evidence>
<dbReference type="RefSeq" id="XP_018714601.1">
    <property type="nucleotide sequence ID" value="XM_018854700.1"/>
</dbReference>
<name>A0A1A0HJC8_9ASCO</name>
<dbReference type="InterPro" id="IPR054734">
    <property type="entry name" value="PqqF-like_C_4"/>
</dbReference>
<evidence type="ECO:0000256" key="3">
    <source>
        <dbReference type="ARBA" id="ARBA00022723"/>
    </source>
</evidence>
<keyword evidence="6" id="KW-0482">Metalloprotease</keyword>
<dbReference type="GO" id="GO:0043171">
    <property type="term" value="P:peptide catabolic process"/>
    <property type="evidence" value="ECO:0007669"/>
    <property type="project" value="TreeGrafter"/>
</dbReference>
<dbReference type="Gene3D" id="3.30.830.10">
    <property type="entry name" value="Metalloenzyme, LuxS/M16 peptidase-like"/>
    <property type="match status" value="4"/>
</dbReference>
<sequence length="982" mass="108526">MPSSILGYKSIAPHLNLPDSHTHRKYELVHMPSGLRCLLINDSSSHMVSVSMTVGCGSFQDPDEIHGLAHLCEHLIVLGGPQTRLRHVVSNSGGSMNAYTGSDQTSFAFEISSYAEDSLNVFIMDSMLPVFASYFSKLKFTSASIGSESRAVHEEHMLNTSNIEKILWHGLRLLTRDSHPFSRFATGNLATLSEAPTKLLKAKLVSYHAHNFRPENMALVIKGPQSTNHLKKVVAHHFSGKKEMPSILSSSGLTNPSKNACVFDEMAENILFIKSEVSPRIRLCFPFCEDDGPFVSTTQTLLCNIIGNESVDSLCYQLKKTTQLAENVFVHTQEICKESSVLLIDIEATNQGMRRIQVVLGVVLLFLENTLVGIADSELESIIDEYQIVDQVQFKSKKIPASLLEEVVAYSEYLQRNTENIQGIVKGEAGGNKTGSLEMKQTIRNRLCRNRLLVQILSPSFLPVNQFEGPTPVFCEDKYFGFEYTKLRYDFSGLPEPSLPAIKVPRPIGKLAQKVSFLVEAKTQSPATKYRDLETAREQPVLWAGEDSLQIWSHHLADSRDIEISAHVKLSLVAADAESLVGVEIMASIVGEKLQFILYNLESLGCSWAVHVNVNGEPSLMLTAGGPSTLVHEVLSTMVEELVTCLGSMHQCSYQQLKRARVLLRRTYEEYVNATGVKLVFVMASVLFDEGLVLPAQRIKALELIDIESVAALGHCVLAGPSFTSVLVSGNAGEPDLSKVRDICGLVGGNGVSKPLFHPESSFLLPRGECCTLQVAGPSGDPLAVVYYYIQMGERSSLTTYVLAKLVELVISAFAFEDLRMKRNLAYGIFTGMRMFKKTFGIHITVPTASHSCSFLVEQIEEFLTTLEQIIDSFSEQQYARLVQDLAKSTDELAGDDTATTNLFSSLQPVNGSSGQGNEDEHTIHWNNLEQILNKTYNFGGKACEERIDHGVLAKITLQQFRHFFRQKVSVSSPHRSVVAIS</sequence>
<comment type="similarity">
    <text evidence="1">Belongs to the peptidase M16 family.</text>
</comment>
<dbReference type="GO" id="GO:0004222">
    <property type="term" value="F:metalloendopeptidase activity"/>
    <property type="evidence" value="ECO:0007669"/>
    <property type="project" value="TreeGrafter"/>
</dbReference>